<gene>
    <name evidence="4" type="ORF">GAK31_03958</name>
</gene>
<dbReference type="Pfam" id="PF14258">
    <property type="entry name" value="DUF4350"/>
    <property type="match status" value="1"/>
</dbReference>
<dbReference type="Proteomes" id="UP000487117">
    <property type="component" value="Unassembled WGS sequence"/>
</dbReference>
<feature type="region of interest" description="Disordered" evidence="1">
    <location>
        <begin position="112"/>
        <end position="131"/>
    </location>
</feature>
<comment type="caution">
    <text evidence="4">The sequence shown here is derived from an EMBL/GenBank/DDBJ whole genome shotgun (WGS) entry which is preliminary data.</text>
</comment>
<feature type="transmembrane region" description="Helical" evidence="2">
    <location>
        <begin position="271"/>
        <end position="292"/>
    </location>
</feature>
<feature type="transmembrane region" description="Helical" evidence="2">
    <location>
        <begin position="6"/>
        <end position="26"/>
    </location>
</feature>
<keyword evidence="2" id="KW-0472">Membrane</keyword>
<protein>
    <recommendedName>
        <fullName evidence="3">DUF4350 domain-containing protein</fullName>
    </recommendedName>
</protein>
<feature type="domain" description="DUF4350" evidence="3">
    <location>
        <begin position="44"/>
        <end position="209"/>
    </location>
</feature>
<keyword evidence="2" id="KW-0812">Transmembrane</keyword>
<evidence type="ECO:0000256" key="1">
    <source>
        <dbReference type="SAM" id="MobiDB-lite"/>
    </source>
</evidence>
<dbReference type="InterPro" id="IPR025646">
    <property type="entry name" value="DUF4350"/>
</dbReference>
<dbReference type="AlphaFoldDB" id="A0A7V8FCY4"/>
<dbReference type="EMBL" id="WNDS01000008">
    <property type="protein sequence ID" value="KAF1012741.1"/>
    <property type="molecule type" value="Genomic_DNA"/>
</dbReference>
<accession>A0A7V8FCY4</accession>
<evidence type="ECO:0000259" key="3">
    <source>
        <dbReference type="Pfam" id="PF14258"/>
    </source>
</evidence>
<evidence type="ECO:0000256" key="2">
    <source>
        <dbReference type="SAM" id="Phobius"/>
    </source>
</evidence>
<evidence type="ECO:0000313" key="5">
    <source>
        <dbReference type="Proteomes" id="UP000487117"/>
    </source>
</evidence>
<reference evidence="5" key="1">
    <citation type="journal article" date="2020" name="MBio">
        <title>Horizontal gene transfer to a defensive symbiont with a reduced genome amongst a multipartite beetle microbiome.</title>
        <authorList>
            <person name="Waterworth S.C."/>
            <person name="Florez L.V."/>
            <person name="Rees E.R."/>
            <person name="Hertweck C."/>
            <person name="Kaltenpoth M."/>
            <person name="Kwan J.C."/>
        </authorList>
    </citation>
    <scope>NUCLEOTIDE SEQUENCE [LARGE SCALE GENOMIC DNA]</scope>
</reference>
<name>A0A7V8FCY4_STEMA</name>
<sequence length="402" mass="44663">MNGKLIGALLVGLVLLIGTPLVVMFLRTHEKVVETTPLPPQGEASYNPLYVLGQALRADGIDARGRQRLDLTVMALQPGDTVVLLQPSSELSPASARTLLAWVERGGHLLLRTPPPAPAGDDDDEDPTVQGPLLDQLGVDSEGLSHACQPFHVRDDAGHDEFCNGRRFDLDADAFEQLERDWGSDEGYVFTRLRHGKGRVDVLADMDFMKGAGPRSFSVLPAGLRGPAVPRDGLHDRAHRDLTRYLLAPNYGKGTVWLVYASRTPSLWARLFFQAWMVWVPLLLALLGWLWARAPRFGSPLPAPALERRSLLEHVTASGELLLRFGDGQRLHAAVRDLFLQRLQLRAPLLAALDGGDRERAIAERLQWPISRVRMPLQPPRPRDSTALRERIRLLLKMRALL</sequence>
<proteinExistence type="predicted"/>
<evidence type="ECO:0000313" key="4">
    <source>
        <dbReference type="EMBL" id="KAF1012741.1"/>
    </source>
</evidence>
<keyword evidence="2" id="KW-1133">Transmembrane helix</keyword>
<organism evidence="4 5">
    <name type="scientific">Stenotrophomonas maltophilia</name>
    <name type="common">Pseudomonas maltophilia</name>
    <name type="synonym">Xanthomonas maltophilia</name>
    <dbReference type="NCBI Taxonomy" id="40324"/>
    <lineage>
        <taxon>Bacteria</taxon>
        <taxon>Pseudomonadati</taxon>
        <taxon>Pseudomonadota</taxon>
        <taxon>Gammaproteobacteria</taxon>
        <taxon>Lysobacterales</taxon>
        <taxon>Lysobacteraceae</taxon>
        <taxon>Stenotrophomonas</taxon>
        <taxon>Stenotrophomonas maltophilia group</taxon>
    </lineage>
</organism>